<dbReference type="AlphaFoldDB" id="G2Y203"/>
<dbReference type="HOGENOM" id="CLU_2372524_0_0_1"/>
<sequence>MPFKRSKIANISCAAPICEDQWSVLPPLQPSQYQELIDNTEVDAIQHMSIEDTDTEDEVLKVEAIIARYAREIAMVLRGIKKVGRIGFMNQEATD</sequence>
<protein>
    <submittedName>
        <fullName evidence="1">Uncharacterized protein</fullName>
    </submittedName>
</protein>
<reference evidence="2" key="1">
    <citation type="journal article" date="2011" name="PLoS Genet.">
        <title>Genomic analysis of the necrotrophic fungal pathogens Sclerotinia sclerotiorum and Botrytis cinerea.</title>
        <authorList>
            <person name="Amselem J."/>
            <person name="Cuomo C.A."/>
            <person name="van Kan J.A."/>
            <person name="Viaud M."/>
            <person name="Benito E.P."/>
            <person name="Couloux A."/>
            <person name="Coutinho P.M."/>
            <person name="de Vries R.P."/>
            <person name="Dyer P.S."/>
            <person name="Fillinger S."/>
            <person name="Fournier E."/>
            <person name="Gout L."/>
            <person name="Hahn M."/>
            <person name="Kohn L."/>
            <person name="Lapalu N."/>
            <person name="Plummer K.M."/>
            <person name="Pradier J.M."/>
            <person name="Quevillon E."/>
            <person name="Sharon A."/>
            <person name="Simon A."/>
            <person name="ten Have A."/>
            <person name="Tudzynski B."/>
            <person name="Tudzynski P."/>
            <person name="Wincker P."/>
            <person name="Andrew M."/>
            <person name="Anthouard V."/>
            <person name="Beever R.E."/>
            <person name="Beffa R."/>
            <person name="Benoit I."/>
            <person name="Bouzid O."/>
            <person name="Brault B."/>
            <person name="Chen Z."/>
            <person name="Choquer M."/>
            <person name="Collemare J."/>
            <person name="Cotton P."/>
            <person name="Danchin E.G."/>
            <person name="Da Silva C."/>
            <person name="Gautier A."/>
            <person name="Giraud C."/>
            <person name="Giraud T."/>
            <person name="Gonzalez C."/>
            <person name="Grossetete S."/>
            <person name="Guldener U."/>
            <person name="Henrissat B."/>
            <person name="Howlett B.J."/>
            <person name="Kodira C."/>
            <person name="Kretschmer M."/>
            <person name="Lappartient A."/>
            <person name="Leroch M."/>
            <person name="Levis C."/>
            <person name="Mauceli E."/>
            <person name="Neuveglise C."/>
            <person name="Oeser B."/>
            <person name="Pearson M."/>
            <person name="Poulain J."/>
            <person name="Poussereau N."/>
            <person name="Quesneville H."/>
            <person name="Rascle C."/>
            <person name="Schumacher J."/>
            <person name="Segurens B."/>
            <person name="Sexton A."/>
            <person name="Silva E."/>
            <person name="Sirven C."/>
            <person name="Soanes D.M."/>
            <person name="Talbot N.J."/>
            <person name="Templeton M."/>
            <person name="Yandava C."/>
            <person name="Yarden O."/>
            <person name="Zeng Q."/>
            <person name="Rollins J.A."/>
            <person name="Lebrun M.H."/>
            <person name="Dickman M."/>
        </authorList>
    </citation>
    <scope>NUCLEOTIDE SEQUENCE [LARGE SCALE GENOMIC DNA]</scope>
    <source>
        <strain evidence="2">T4</strain>
    </source>
</reference>
<evidence type="ECO:0000313" key="2">
    <source>
        <dbReference type="Proteomes" id="UP000008177"/>
    </source>
</evidence>
<evidence type="ECO:0000313" key="1">
    <source>
        <dbReference type="EMBL" id="CCD46693.1"/>
    </source>
</evidence>
<dbReference type="InParanoid" id="G2Y203"/>
<gene>
    <name evidence="1" type="ORF">BofuT4_uP043040.1</name>
</gene>
<organism evidence="1 2">
    <name type="scientific">Botryotinia fuckeliana (strain T4)</name>
    <name type="common">Noble rot fungus</name>
    <name type="synonym">Botrytis cinerea</name>
    <dbReference type="NCBI Taxonomy" id="999810"/>
    <lineage>
        <taxon>Eukaryota</taxon>
        <taxon>Fungi</taxon>
        <taxon>Dikarya</taxon>
        <taxon>Ascomycota</taxon>
        <taxon>Pezizomycotina</taxon>
        <taxon>Leotiomycetes</taxon>
        <taxon>Helotiales</taxon>
        <taxon>Sclerotiniaceae</taxon>
        <taxon>Botrytis</taxon>
    </lineage>
</organism>
<accession>G2Y203</accession>
<proteinExistence type="predicted"/>
<dbReference type="EMBL" id="FQ790282">
    <property type="protein sequence ID" value="CCD46693.1"/>
    <property type="molecule type" value="Genomic_DNA"/>
</dbReference>
<dbReference type="Proteomes" id="UP000008177">
    <property type="component" value="Unplaced contigs"/>
</dbReference>
<name>G2Y203_BOTF4</name>